<dbReference type="InterPro" id="IPR044173">
    <property type="entry name" value="CASPL"/>
</dbReference>
<evidence type="ECO:0000259" key="9">
    <source>
        <dbReference type="Pfam" id="PF04535"/>
    </source>
</evidence>
<dbReference type="AlphaFoldDB" id="A0AAD4ITT8"/>
<dbReference type="EMBL" id="SDAM02002784">
    <property type="protein sequence ID" value="KAH6821016.1"/>
    <property type="molecule type" value="Genomic_DNA"/>
</dbReference>
<feature type="transmembrane region" description="Helical" evidence="8">
    <location>
        <begin position="167"/>
        <end position="195"/>
    </location>
</feature>
<evidence type="ECO:0000256" key="4">
    <source>
        <dbReference type="ARBA" id="ARBA00022475"/>
    </source>
</evidence>
<protein>
    <recommendedName>
        <fullName evidence="8">CASP-like protein</fullName>
    </recommendedName>
</protein>
<reference evidence="10 11" key="1">
    <citation type="journal article" date="2021" name="Nat. Commun.">
        <title>Incipient diploidization of the medicinal plant Perilla within 10,000 years.</title>
        <authorList>
            <person name="Zhang Y."/>
            <person name="Shen Q."/>
            <person name="Leng L."/>
            <person name="Zhang D."/>
            <person name="Chen S."/>
            <person name="Shi Y."/>
            <person name="Ning Z."/>
            <person name="Chen S."/>
        </authorList>
    </citation>
    <scope>NUCLEOTIDE SEQUENCE [LARGE SCALE GENOMIC DNA]</scope>
    <source>
        <strain evidence="11">cv. PC099</strain>
    </source>
</reference>
<evidence type="ECO:0000256" key="2">
    <source>
        <dbReference type="ARBA" id="ARBA00007651"/>
    </source>
</evidence>
<dbReference type="GO" id="GO:0005886">
    <property type="term" value="C:plasma membrane"/>
    <property type="evidence" value="ECO:0007669"/>
    <property type="project" value="UniProtKB-SubCell"/>
</dbReference>
<dbReference type="PANTHER" id="PTHR36488:SF8">
    <property type="entry name" value="CASP-LIKE PROTEIN 1U1"/>
    <property type="match status" value="1"/>
</dbReference>
<keyword evidence="6 8" id="KW-1133">Transmembrane helix</keyword>
<dbReference type="Proteomes" id="UP001190926">
    <property type="component" value="Unassembled WGS sequence"/>
</dbReference>
<evidence type="ECO:0000256" key="1">
    <source>
        <dbReference type="ARBA" id="ARBA00004651"/>
    </source>
</evidence>
<comment type="subcellular location">
    <subcellularLocation>
        <location evidence="1 8">Cell membrane</location>
        <topology evidence="1 8">Multi-pass membrane protein</topology>
    </subcellularLocation>
</comment>
<feature type="transmembrane region" description="Helical" evidence="8">
    <location>
        <begin position="86"/>
        <end position="109"/>
    </location>
</feature>
<dbReference type="Pfam" id="PF04535">
    <property type="entry name" value="CASP_dom"/>
    <property type="match status" value="1"/>
</dbReference>
<dbReference type="PANTHER" id="PTHR36488">
    <property type="entry name" value="CASP-LIKE PROTEIN 1U1"/>
    <property type="match status" value="1"/>
</dbReference>
<evidence type="ECO:0000256" key="5">
    <source>
        <dbReference type="ARBA" id="ARBA00022692"/>
    </source>
</evidence>
<comment type="subunit">
    <text evidence="3 8">Homodimer and heterodimers.</text>
</comment>
<dbReference type="InterPro" id="IPR006459">
    <property type="entry name" value="CASP/CASPL"/>
</dbReference>
<keyword evidence="4 8" id="KW-1003">Cell membrane</keyword>
<feature type="domain" description="Casparian strip membrane protein" evidence="9">
    <location>
        <begin position="29"/>
        <end position="179"/>
    </location>
</feature>
<dbReference type="InterPro" id="IPR006702">
    <property type="entry name" value="CASP_dom"/>
</dbReference>
<keyword evidence="7 8" id="KW-0472">Membrane</keyword>
<accession>A0AAD4ITT8</accession>
<name>A0AAD4ITT8_PERFH</name>
<evidence type="ECO:0000256" key="7">
    <source>
        <dbReference type="ARBA" id="ARBA00023136"/>
    </source>
</evidence>
<sequence>MESRNENSVNGEIELGSRETEVTVANNRNMREHDVVLRFVALAFNVTATVVLGVDRENKTVPVRLVATQPPVNVQVDTKSHYVASFLYFVVANAIASGHVAMSLLLILANRKGNKGITMMITLFDLVAIVLVFSGVGAAGTIGLLGYKGNQHVGWHKVCNVFQKFCGQAIASIIISAIAGTILLLLVVLAIFSLYKKQ</sequence>
<keyword evidence="5 8" id="KW-0812">Transmembrane</keyword>
<keyword evidence="11" id="KW-1185">Reference proteome</keyword>
<organism evidence="10 11">
    <name type="scientific">Perilla frutescens var. hirtella</name>
    <name type="common">Perilla citriodora</name>
    <name type="synonym">Perilla setoyensis</name>
    <dbReference type="NCBI Taxonomy" id="608512"/>
    <lineage>
        <taxon>Eukaryota</taxon>
        <taxon>Viridiplantae</taxon>
        <taxon>Streptophyta</taxon>
        <taxon>Embryophyta</taxon>
        <taxon>Tracheophyta</taxon>
        <taxon>Spermatophyta</taxon>
        <taxon>Magnoliopsida</taxon>
        <taxon>eudicotyledons</taxon>
        <taxon>Gunneridae</taxon>
        <taxon>Pentapetalae</taxon>
        <taxon>asterids</taxon>
        <taxon>lamiids</taxon>
        <taxon>Lamiales</taxon>
        <taxon>Lamiaceae</taxon>
        <taxon>Nepetoideae</taxon>
        <taxon>Elsholtzieae</taxon>
        <taxon>Perilla</taxon>
    </lineage>
</organism>
<evidence type="ECO:0000313" key="11">
    <source>
        <dbReference type="Proteomes" id="UP001190926"/>
    </source>
</evidence>
<comment type="similarity">
    <text evidence="2 8">Belongs to the Casparian strip membrane proteins (CASP) family.</text>
</comment>
<gene>
    <name evidence="10" type="ORF">C2S53_017650</name>
</gene>
<comment type="caution">
    <text evidence="10">The sequence shown here is derived from an EMBL/GenBank/DDBJ whole genome shotgun (WGS) entry which is preliminary data.</text>
</comment>
<evidence type="ECO:0000256" key="6">
    <source>
        <dbReference type="ARBA" id="ARBA00022989"/>
    </source>
</evidence>
<evidence type="ECO:0000256" key="3">
    <source>
        <dbReference type="ARBA" id="ARBA00011489"/>
    </source>
</evidence>
<feature type="transmembrane region" description="Helical" evidence="8">
    <location>
        <begin position="35"/>
        <end position="54"/>
    </location>
</feature>
<proteinExistence type="inferred from homology"/>
<dbReference type="NCBIfam" id="TIGR01569">
    <property type="entry name" value="A_tha_TIGR01569"/>
    <property type="match status" value="1"/>
</dbReference>
<evidence type="ECO:0000256" key="8">
    <source>
        <dbReference type="RuleBase" id="RU361233"/>
    </source>
</evidence>
<feature type="transmembrane region" description="Helical" evidence="8">
    <location>
        <begin position="121"/>
        <end position="147"/>
    </location>
</feature>
<evidence type="ECO:0000313" key="10">
    <source>
        <dbReference type="EMBL" id="KAH6821016.1"/>
    </source>
</evidence>